<feature type="compositionally biased region" description="Low complexity" evidence="2">
    <location>
        <begin position="45"/>
        <end position="62"/>
    </location>
</feature>
<dbReference type="RefSeq" id="WP_191894755.1">
    <property type="nucleotide sequence ID" value="NZ_BMQD01000006.1"/>
</dbReference>
<gene>
    <name evidence="3" type="ORF">GCM10010126_23340</name>
</gene>
<dbReference type="InterPro" id="IPR005754">
    <property type="entry name" value="Sortase"/>
</dbReference>
<dbReference type="Gene3D" id="2.40.260.10">
    <property type="entry name" value="Sortase"/>
    <property type="match status" value="1"/>
</dbReference>
<evidence type="ECO:0000256" key="2">
    <source>
        <dbReference type="SAM" id="MobiDB-lite"/>
    </source>
</evidence>
<dbReference type="EMBL" id="BMQD01000006">
    <property type="protein sequence ID" value="GGK63307.1"/>
    <property type="molecule type" value="Genomic_DNA"/>
</dbReference>
<evidence type="ECO:0000313" key="3">
    <source>
        <dbReference type="EMBL" id="GGK63307.1"/>
    </source>
</evidence>
<protein>
    <submittedName>
        <fullName evidence="3">Uncharacterized protein</fullName>
    </submittedName>
</protein>
<dbReference type="InterPro" id="IPR023365">
    <property type="entry name" value="Sortase_dom-sf"/>
</dbReference>
<accession>A0AA37BFH2</accession>
<comment type="caution">
    <text evidence="3">The sequence shown here is derived from an EMBL/GenBank/DDBJ whole genome shotgun (WGS) entry which is preliminary data.</text>
</comment>
<dbReference type="Proteomes" id="UP000627984">
    <property type="component" value="Unassembled WGS sequence"/>
</dbReference>
<dbReference type="AlphaFoldDB" id="A0AA37BFH2"/>
<sequence length="301" mass="30878">MTRPTGAQSRSTVPAWAVVLGILLAAAGCRERGLREAGPGPAPSFPVVAPGGPPAAAAGARSGPRRRGWPAPLPGTPRRSEPVAIAVPRAGVDAQLVESGLLPDGPPGAPPLWRAGPARWERGGPAPGEPGRAVVSGHLGGGGGPAVFARLPSVRRSDTVAVTRQDGTVVVFGVTSARWSRKPVAARGGGRRGGGGRGGPPYPAIRLVGHGGEPRRFVVHGDFAGWYRLEDFPSRRPSRPEYGPHVPEPPGTGRADGAPGGPRVPEPPGAGRPYPQWGDRPPRTDADGPHLKLSSNPNGIR</sequence>
<proteinExistence type="predicted"/>
<feature type="region of interest" description="Disordered" evidence="2">
    <location>
        <begin position="233"/>
        <end position="301"/>
    </location>
</feature>
<dbReference type="SUPFAM" id="SSF63817">
    <property type="entry name" value="Sortase"/>
    <property type="match status" value="1"/>
</dbReference>
<dbReference type="Pfam" id="PF04203">
    <property type="entry name" value="Sortase"/>
    <property type="match status" value="1"/>
</dbReference>
<feature type="compositionally biased region" description="Basic and acidic residues" evidence="2">
    <location>
        <begin position="280"/>
        <end position="290"/>
    </location>
</feature>
<organism evidence="3 4">
    <name type="scientific">Planomonospora parontospora</name>
    <dbReference type="NCBI Taxonomy" id="58119"/>
    <lineage>
        <taxon>Bacteria</taxon>
        <taxon>Bacillati</taxon>
        <taxon>Actinomycetota</taxon>
        <taxon>Actinomycetes</taxon>
        <taxon>Streptosporangiales</taxon>
        <taxon>Streptosporangiaceae</taxon>
        <taxon>Planomonospora</taxon>
    </lineage>
</organism>
<dbReference type="CDD" id="cd05829">
    <property type="entry name" value="Sortase_F"/>
    <property type="match status" value="1"/>
</dbReference>
<evidence type="ECO:0000256" key="1">
    <source>
        <dbReference type="ARBA" id="ARBA00022801"/>
    </source>
</evidence>
<reference evidence="3" key="1">
    <citation type="journal article" date="2014" name="Int. J. Syst. Evol. Microbiol.">
        <title>Complete genome sequence of Corynebacterium casei LMG S-19264T (=DSM 44701T), isolated from a smear-ripened cheese.</title>
        <authorList>
            <consortium name="US DOE Joint Genome Institute (JGI-PGF)"/>
            <person name="Walter F."/>
            <person name="Albersmeier A."/>
            <person name="Kalinowski J."/>
            <person name="Ruckert C."/>
        </authorList>
    </citation>
    <scope>NUCLEOTIDE SEQUENCE</scope>
    <source>
        <strain evidence="3">JCM 3093</strain>
    </source>
</reference>
<evidence type="ECO:0000313" key="4">
    <source>
        <dbReference type="Proteomes" id="UP000627984"/>
    </source>
</evidence>
<name>A0AA37BFH2_9ACTN</name>
<reference evidence="3" key="2">
    <citation type="submission" date="2022-09" db="EMBL/GenBank/DDBJ databases">
        <authorList>
            <person name="Sun Q."/>
            <person name="Ohkuma M."/>
        </authorList>
    </citation>
    <scope>NUCLEOTIDE SEQUENCE</scope>
    <source>
        <strain evidence="3">JCM 3093</strain>
    </source>
</reference>
<dbReference type="GO" id="GO:0016787">
    <property type="term" value="F:hydrolase activity"/>
    <property type="evidence" value="ECO:0007669"/>
    <property type="project" value="UniProtKB-KW"/>
</dbReference>
<dbReference type="PROSITE" id="PS51257">
    <property type="entry name" value="PROKAR_LIPOPROTEIN"/>
    <property type="match status" value="1"/>
</dbReference>
<feature type="region of interest" description="Disordered" evidence="2">
    <location>
        <begin position="181"/>
        <end position="203"/>
    </location>
</feature>
<dbReference type="InterPro" id="IPR042001">
    <property type="entry name" value="Sortase_F"/>
</dbReference>
<feature type="compositionally biased region" description="Gly residues" evidence="2">
    <location>
        <begin position="187"/>
        <end position="199"/>
    </location>
</feature>
<feature type="region of interest" description="Disordered" evidence="2">
    <location>
        <begin position="33"/>
        <end position="80"/>
    </location>
</feature>
<keyword evidence="1" id="KW-0378">Hydrolase</keyword>